<evidence type="ECO:0000256" key="1">
    <source>
        <dbReference type="ARBA" id="ARBA00006699"/>
    </source>
</evidence>
<dbReference type="InterPro" id="IPR003159">
    <property type="entry name" value="Lyase_8_central_dom"/>
</dbReference>
<dbReference type="Gene3D" id="2.60.120.260">
    <property type="entry name" value="Galactose-binding domain-like"/>
    <property type="match status" value="1"/>
</dbReference>
<evidence type="ECO:0000259" key="7">
    <source>
        <dbReference type="Pfam" id="PF02278"/>
    </source>
</evidence>
<dbReference type="InterPro" id="IPR008929">
    <property type="entry name" value="Chondroitin_lyas"/>
</dbReference>
<dbReference type="Gene3D" id="2.60.220.10">
    <property type="entry name" value="Polysaccharide lyase family 8-like, C-terminal"/>
    <property type="match status" value="1"/>
</dbReference>
<dbReference type="SUPFAM" id="SSF81296">
    <property type="entry name" value="E set domains"/>
    <property type="match status" value="1"/>
</dbReference>
<proteinExistence type="inferred from homology"/>
<feature type="domain" description="Polysaccharide lyase family 8 C-terminal" evidence="8">
    <location>
        <begin position="1016"/>
        <end position="1079"/>
    </location>
</feature>
<keyword evidence="3 13" id="KW-0456">Lyase</keyword>
<dbReference type="SUPFAM" id="SSF49785">
    <property type="entry name" value="Galactose-binding domain-like"/>
    <property type="match status" value="1"/>
</dbReference>
<evidence type="ECO:0000256" key="3">
    <source>
        <dbReference type="ARBA" id="ARBA00023239"/>
    </source>
</evidence>
<feature type="domain" description="Polysaccharide lyase family 8 central" evidence="7">
    <location>
        <begin position="725"/>
        <end position="1001"/>
    </location>
</feature>
<dbReference type="RefSeq" id="WP_003098971.1">
    <property type="nucleotide sequence ID" value="NZ_CP010783.1"/>
</dbReference>
<dbReference type="InterPro" id="IPR023295">
    <property type="entry name" value="Hyaluronate_lyase_beta_dom_sf"/>
</dbReference>
<dbReference type="SUPFAM" id="SSF48230">
    <property type="entry name" value="Chondroitin AC/alginate lyase"/>
    <property type="match status" value="1"/>
</dbReference>
<evidence type="ECO:0000313" key="15">
    <source>
        <dbReference type="Proteomes" id="UP000269148"/>
    </source>
</evidence>
<feature type="active site" evidence="4">
    <location>
        <position position="587"/>
    </location>
</feature>
<dbReference type="EMBL" id="CP007586">
    <property type="protein sequence ID" value="AHY15097.1"/>
    <property type="molecule type" value="Genomic_DNA"/>
</dbReference>
<evidence type="ECO:0000259" key="8">
    <source>
        <dbReference type="Pfam" id="PF02884"/>
    </source>
</evidence>
<dbReference type="GO" id="GO:0005975">
    <property type="term" value="P:carbohydrate metabolic process"/>
    <property type="evidence" value="ECO:0007669"/>
    <property type="project" value="InterPro"/>
</dbReference>
<feature type="domain" description="Polysaccharide lyase 8 N-terminal alpha-helical" evidence="9">
    <location>
        <begin position="358"/>
        <end position="681"/>
    </location>
</feature>
<dbReference type="PANTHER" id="PTHR38481">
    <property type="entry name" value="HYALURONATE LYASE"/>
    <property type="match status" value="1"/>
</dbReference>
<feature type="active site" evidence="4">
    <location>
        <position position="578"/>
    </location>
</feature>
<feature type="signal peptide" evidence="6">
    <location>
        <begin position="1"/>
        <end position="32"/>
    </location>
</feature>
<evidence type="ECO:0000259" key="11">
    <source>
        <dbReference type="Pfam" id="PF22637"/>
    </source>
</evidence>
<dbReference type="SMR" id="A0A3L8GMB3"/>
<dbReference type="InterPro" id="IPR008979">
    <property type="entry name" value="Galactose-bd-like_sf"/>
</dbReference>
<dbReference type="Gene3D" id="1.50.10.100">
    <property type="entry name" value="Chondroitin AC/alginate lyase"/>
    <property type="match status" value="1"/>
</dbReference>
<evidence type="ECO:0000256" key="6">
    <source>
        <dbReference type="SAM" id="SignalP"/>
    </source>
</evidence>
<feature type="active site" evidence="4">
    <location>
        <position position="641"/>
    </location>
</feature>
<dbReference type="OrthoDB" id="6636047at2"/>
<dbReference type="InterPro" id="IPR038970">
    <property type="entry name" value="Lyase_8"/>
</dbReference>
<dbReference type="CDD" id="cd01083">
    <property type="entry name" value="GAG_Lyase"/>
    <property type="match status" value="1"/>
</dbReference>
<keyword evidence="14" id="KW-1185">Reference proteome</keyword>
<dbReference type="Pfam" id="PF08124">
    <property type="entry name" value="Lyase_8_N"/>
    <property type="match status" value="1"/>
</dbReference>
<feature type="domain" description="Hyaluronate lyase N-terminal beta-sheet" evidence="10">
    <location>
        <begin position="286"/>
        <end position="343"/>
    </location>
</feature>
<evidence type="ECO:0000259" key="10">
    <source>
        <dbReference type="Pfam" id="PF21461"/>
    </source>
</evidence>
<dbReference type="EMBL" id="QLQD01000013">
    <property type="protein sequence ID" value="RLU59052.1"/>
    <property type="molecule type" value="Genomic_DNA"/>
</dbReference>
<dbReference type="Pfam" id="PF21461">
    <property type="entry name" value="HL_N-beta"/>
    <property type="match status" value="1"/>
</dbReference>
<sequence length="1167" mass="131551">MGNPKSKPHYFRYSGLFLGALVLSAAPTTILAEETLAPQTSSISFNQKENATTPPKEPPVTEVTPKQNTEPSSQTTTATNTTSLNLLTESSNKAPNESGKPQNRIQNGHFDQVTQKSPTTPNTKWSNAMEVENWSPYIDSNNTSDSHPLIAISDDAKLTMESQIGFRGAVTQVVKIDPSQQYDISFDIATENKEGQAFLRIVEKNTNPGQANRLWLSPMTSGTSNWHTVRKIYSPKLAVSDVTIELYYEQGTGKVSFDNISMIPLGKKDSELPKPLNRTLEKDITLPLNNYHLMCMEEYSYTVRDPKIATLKDGIITPLHLGTTVVEVKNAKQEVIQIIPLKITEASDSQFKQLSQLWNTITLGNKSYNDKDPNMLALFEDLENKAKLALTTVNTDENKNCLWNDLNNFSNSAQLTAHYRRLEDLAKQITNPASTLYHDAAAIRLVKEALDWLSLNHYNANKDIEATANWWDYEIGSPRAIVNTLTMMLPFFSDQEIQRHTDAINHFVPDPYYFRKTLVNPFKALGGNLVDMGRVKLLTAILRQDKDMFQQTVSSLYNLFKTVDKGEGFYADGSYIDHTNLAYTGAYGSVLIDGLTQLIPLVQQSPDTFSTAQLDTLYSWINKAFLPLIVKGELMDMSRGRSISRESADAHDAAIEIFRGLLRLTNMSKNDRNSQLQSTLKSILSQDKTGHLYRNLKTYTDIANMNQLLADNSIAIKPISSYLSTFNSMDKLAYYNAEKDFAFALSMHSSRTQNYEGMNGENTRGWYTADGMFYLYNDDQEHYTKGYWATVNPYKMPGTTEKDDSRLNTTKELMDKLTALKQDAKKETGQVTGHSPFVGSLALSPKLGIAAMDFANWDRTLTAKKGWVILDDKIVFLGSDIQNLNHSGKVSTTIDQRKEDAQAPYQVYINGKQVRLSDGVTYSFSETDSIFLESALPNRSFGYIFLKPTTIDLKRQTQSGSFFDINTSSKNKDRITNAFITISQNHFKTDDSYAYLLIPNTDKDSFQKISMNQDITIIENSKQQQLIHDKGNDIWALIKYKDDKLTVNNYLRTEKAGLYLFKNMGDYYQENYYQPDRTEPSSKTITRLLLPETLSPKGSNAPLLQSLSSANAFKNDISSLKTQTKAKKISFDSKNWALKAPKTLKTPFYLANAHKGYFRHQTISKAF</sequence>
<dbReference type="InterPro" id="IPR048734">
    <property type="entry name" value="HL_N-beta"/>
</dbReference>
<dbReference type="InterPro" id="IPR014718">
    <property type="entry name" value="GH-type_carb-bd"/>
</dbReference>
<dbReference type="Proteomes" id="UP000025245">
    <property type="component" value="Chromosome"/>
</dbReference>
<feature type="domain" description="Hyaluronate lyase-like N-terminal" evidence="11">
    <location>
        <begin position="105"/>
        <end position="262"/>
    </location>
</feature>
<dbReference type="KEGG" id="siz:SI82_01295"/>
<dbReference type="InterPro" id="IPR011071">
    <property type="entry name" value="Lyase_8-like_C"/>
</dbReference>
<dbReference type="InterPro" id="IPR014756">
    <property type="entry name" value="Ig_E-set"/>
</dbReference>
<dbReference type="KEGG" id="siq:DQ08_01045"/>
<comment type="similarity">
    <text evidence="1">Belongs to the polysaccharide lyase 8 family.</text>
</comment>
<organism evidence="13 15">
    <name type="scientific">Streptococcus iniae</name>
    <name type="common">Streptococcus shiloi</name>
    <dbReference type="NCBI Taxonomy" id="1346"/>
    <lineage>
        <taxon>Bacteria</taxon>
        <taxon>Bacillati</taxon>
        <taxon>Bacillota</taxon>
        <taxon>Bacilli</taxon>
        <taxon>Lactobacillales</taxon>
        <taxon>Streptococcaceae</taxon>
        <taxon>Streptococcus</taxon>
    </lineage>
</organism>
<evidence type="ECO:0000313" key="13">
    <source>
        <dbReference type="EMBL" id="RLU59052.1"/>
    </source>
</evidence>
<feature type="compositionally biased region" description="Polar residues" evidence="5">
    <location>
        <begin position="112"/>
        <end position="125"/>
    </location>
</feature>
<evidence type="ECO:0000256" key="4">
    <source>
        <dbReference type="PIRSR" id="PIRSR638970-1"/>
    </source>
</evidence>
<dbReference type="Pfam" id="PF02884">
    <property type="entry name" value="Lyase_8_C"/>
    <property type="match status" value="1"/>
</dbReference>
<dbReference type="InterPro" id="IPR011013">
    <property type="entry name" value="Gal_mutarotase_sf_dom"/>
</dbReference>
<evidence type="ECO:0000313" key="14">
    <source>
        <dbReference type="Proteomes" id="UP000025245"/>
    </source>
</evidence>
<protein>
    <submittedName>
        <fullName evidence="13">Hyaluronate lyase</fullName>
    </submittedName>
</protein>
<dbReference type="GO" id="GO:0005576">
    <property type="term" value="C:extracellular region"/>
    <property type="evidence" value="ECO:0007669"/>
    <property type="project" value="InterPro"/>
</dbReference>
<dbReference type="Pfam" id="PF02278">
    <property type="entry name" value="Lyase_8"/>
    <property type="match status" value="1"/>
</dbReference>
<reference evidence="13 15" key="2">
    <citation type="submission" date="2018-06" db="EMBL/GenBank/DDBJ databases">
        <title>Mutators as drivers of adaptation in pathogenic bacteria and a risk factor for host jumps and vaccine escape.</title>
        <authorList>
            <person name="Barnes A.C."/>
            <person name="Silayeva O."/>
        </authorList>
    </citation>
    <scope>NUCLEOTIDE SEQUENCE [LARGE SCALE GENOMIC DNA]</scope>
    <source>
        <strain evidence="13 15">QMA0445</strain>
    </source>
</reference>
<evidence type="ECO:0000259" key="9">
    <source>
        <dbReference type="Pfam" id="PF08124"/>
    </source>
</evidence>
<reference evidence="12 14" key="1">
    <citation type="journal article" date="2014" name="Genome Announc.">
        <title>Complete Genome Sequence of a Virulent Strain, Streptococcus iniae ISET0901, Isolated from Diseased Tilapia.</title>
        <authorList>
            <person name="Pridgeon J.W."/>
            <person name="Zhang D."/>
            <person name="Zhang L."/>
        </authorList>
    </citation>
    <scope>NUCLEOTIDE SEQUENCE [LARGE SCALE GENOMIC DNA]</scope>
    <source>
        <strain evidence="12 14">ISET0901</strain>
    </source>
</reference>
<feature type="region of interest" description="Disordered" evidence="5">
    <location>
        <begin position="41"/>
        <end position="125"/>
    </location>
</feature>
<dbReference type="GO" id="GO:0016837">
    <property type="term" value="F:carbon-oxygen lyase activity, acting on polysaccharides"/>
    <property type="evidence" value="ECO:0007669"/>
    <property type="project" value="UniProtKB-ARBA"/>
</dbReference>
<dbReference type="Proteomes" id="UP000269148">
    <property type="component" value="Unassembled WGS sequence"/>
</dbReference>
<dbReference type="KEGG" id="sio:DW64_01040"/>
<dbReference type="STRING" id="1346.BMF34_01220"/>
<dbReference type="GeneID" id="35766499"/>
<evidence type="ECO:0000313" key="12">
    <source>
        <dbReference type="EMBL" id="AHY15097.1"/>
    </source>
</evidence>
<gene>
    <name evidence="13" type="ORF">DIY07_00965</name>
    <name evidence="12" type="ORF">DQ08_01045</name>
</gene>
<dbReference type="InterPro" id="IPR004103">
    <property type="entry name" value="Lyase_8_C"/>
</dbReference>
<accession>A0A3L8GMB3</accession>
<dbReference type="SUPFAM" id="SSF49863">
    <property type="entry name" value="Hyaluronate lyase-like, C-terminal domain"/>
    <property type="match status" value="1"/>
</dbReference>
<dbReference type="PANTHER" id="PTHR38481:SF1">
    <property type="entry name" value="HYALURONATE LYASE"/>
    <property type="match status" value="1"/>
</dbReference>
<feature type="compositionally biased region" description="Polar residues" evidence="5">
    <location>
        <begin position="93"/>
        <end position="106"/>
    </location>
</feature>
<dbReference type="Gene3D" id="2.70.98.10">
    <property type="match status" value="1"/>
</dbReference>
<keyword evidence="2 6" id="KW-0732">Signal</keyword>
<evidence type="ECO:0000256" key="5">
    <source>
        <dbReference type="SAM" id="MobiDB-lite"/>
    </source>
</evidence>
<dbReference type="SUPFAM" id="SSF74650">
    <property type="entry name" value="Galactose mutarotase-like"/>
    <property type="match status" value="1"/>
</dbReference>
<dbReference type="GO" id="GO:0030246">
    <property type="term" value="F:carbohydrate binding"/>
    <property type="evidence" value="ECO:0007669"/>
    <property type="project" value="InterPro"/>
</dbReference>
<dbReference type="Pfam" id="PF22637">
    <property type="entry name" value="CBM_4_9_1"/>
    <property type="match status" value="1"/>
</dbReference>
<dbReference type="InterPro" id="IPR012970">
    <property type="entry name" value="Lyase_8_alpha_N"/>
</dbReference>
<feature type="compositionally biased region" description="Low complexity" evidence="5">
    <location>
        <begin position="60"/>
        <end position="92"/>
    </location>
</feature>
<dbReference type="InterPro" id="IPR054563">
    <property type="entry name" value="HylB-like_N"/>
</dbReference>
<name>A0A3L8GMB3_STRIN</name>
<evidence type="ECO:0000256" key="2">
    <source>
        <dbReference type="ARBA" id="ARBA00022729"/>
    </source>
</evidence>
<feature type="compositionally biased region" description="Polar residues" evidence="5">
    <location>
        <begin position="41"/>
        <end position="51"/>
    </location>
</feature>
<feature type="chain" id="PRO_5018719341" evidence="6">
    <location>
        <begin position="33"/>
        <end position="1167"/>
    </location>
</feature>
<dbReference type="Gene3D" id="2.60.40.1380">
    <property type="entry name" value="E set domains, domain 4"/>
    <property type="match status" value="1"/>
</dbReference>
<dbReference type="AlphaFoldDB" id="A0A3L8GMB3"/>